<comment type="subcellular location">
    <subcellularLocation>
        <location evidence="1">Membrane</location>
        <topology evidence="1">Single-pass membrane protein</topology>
    </subcellularLocation>
</comment>
<dbReference type="PRINTS" id="PR00813">
    <property type="entry name" value="BCTERIALGSPG"/>
</dbReference>
<dbReference type="PROSITE" id="PS00409">
    <property type="entry name" value="PROKAR_NTER_METHYL"/>
    <property type="match status" value="1"/>
</dbReference>
<keyword evidence="5 6" id="KW-0472">Membrane</keyword>
<keyword evidence="3 6" id="KW-0812">Transmembrane</keyword>
<protein>
    <recommendedName>
        <fullName evidence="9">Type II secretion system protein GspG C-terminal domain-containing protein</fullName>
    </recommendedName>
</protein>
<evidence type="ECO:0000256" key="3">
    <source>
        <dbReference type="ARBA" id="ARBA00022692"/>
    </source>
</evidence>
<evidence type="ECO:0000313" key="7">
    <source>
        <dbReference type="EMBL" id="OHB08993.1"/>
    </source>
</evidence>
<dbReference type="GO" id="GO:0015627">
    <property type="term" value="C:type II protein secretion system complex"/>
    <property type="evidence" value="ECO:0007669"/>
    <property type="project" value="InterPro"/>
</dbReference>
<comment type="caution">
    <text evidence="7">The sequence shown here is derived from an EMBL/GenBank/DDBJ whole genome shotgun (WGS) entry which is preliminary data.</text>
</comment>
<keyword evidence="4 6" id="KW-1133">Transmembrane helix</keyword>
<keyword evidence="2" id="KW-0488">Methylation</keyword>
<dbReference type="GO" id="GO:0016020">
    <property type="term" value="C:membrane"/>
    <property type="evidence" value="ECO:0007669"/>
    <property type="project" value="UniProtKB-SubCell"/>
</dbReference>
<dbReference type="EMBL" id="MHWM01000014">
    <property type="protein sequence ID" value="OHB08993.1"/>
    <property type="molecule type" value="Genomic_DNA"/>
</dbReference>
<dbReference type="InterPro" id="IPR012902">
    <property type="entry name" value="N_methyl_site"/>
</dbReference>
<dbReference type="NCBIfam" id="TIGR02532">
    <property type="entry name" value="IV_pilin_GFxxxE"/>
    <property type="match status" value="1"/>
</dbReference>
<dbReference type="AlphaFoldDB" id="A0A1G2UHU7"/>
<name>A0A1G2UHU7_9BACT</name>
<evidence type="ECO:0000256" key="6">
    <source>
        <dbReference type="SAM" id="Phobius"/>
    </source>
</evidence>
<dbReference type="SUPFAM" id="SSF54523">
    <property type="entry name" value="Pili subunits"/>
    <property type="match status" value="1"/>
</dbReference>
<evidence type="ECO:0008006" key="9">
    <source>
        <dbReference type="Google" id="ProtNLM"/>
    </source>
</evidence>
<proteinExistence type="predicted"/>
<dbReference type="Proteomes" id="UP000177096">
    <property type="component" value="Unassembled WGS sequence"/>
</dbReference>
<feature type="transmembrane region" description="Helical" evidence="6">
    <location>
        <begin position="21"/>
        <end position="42"/>
    </location>
</feature>
<gene>
    <name evidence="7" type="ORF">A3I86_01315</name>
</gene>
<organism evidence="7 8">
    <name type="scientific">Candidatus Zambryskibacteria bacterium RIFCSPLOWO2_02_FULL_39_14</name>
    <dbReference type="NCBI Taxonomy" id="1802769"/>
    <lineage>
        <taxon>Bacteria</taxon>
        <taxon>Candidatus Zambryskiibacteriota</taxon>
    </lineage>
</organism>
<sequence>MTQIIIFNQSMRTKGFTLVELMVVVAIVSLLSSIVSVSLSTARSKGRDAQRITEIRQLQGALELYYLQYGHYPLSLNCNANTPNNLWCNSVESLHYSGVWVRDSGVKGILVPQFITHEPIDPSQTTSVNWPPVGGRTYFYFSDGYGGSGQWYMIVYGLENPNNALESSDGVIAPNGTYFHYGNGINGIITVGRSTR</sequence>
<reference evidence="7 8" key="1">
    <citation type="journal article" date="2016" name="Nat. Commun.">
        <title>Thousands of microbial genomes shed light on interconnected biogeochemical processes in an aquifer system.</title>
        <authorList>
            <person name="Anantharaman K."/>
            <person name="Brown C.T."/>
            <person name="Hug L.A."/>
            <person name="Sharon I."/>
            <person name="Castelle C.J."/>
            <person name="Probst A.J."/>
            <person name="Thomas B.C."/>
            <person name="Singh A."/>
            <person name="Wilkins M.J."/>
            <person name="Karaoz U."/>
            <person name="Brodie E.L."/>
            <person name="Williams K.H."/>
            <person name="Hubbard S.S."/>
            <person name="Banfield J.F."/>
        </authorList>
    </citation>
    <scope>NUCLEOTIDE SEQUENCE [LARGE SCALE GENOMIC DNA]</scope>
</reference>
<accession>A0A1G2UHU7</accession>
<dbReference type="InterPro" id="IPR000983">
    <property type="entry name" value="Bac_GSPG_pilin"/>
</dbReference>
<evidence type="ECO:0000256" key="4">
    <source>
        <dbReference type="ARBA" id="ARBA00022989"/>
    </source>
</evidence>
<evidence type="ECO:0000256" key="5">
    <source>
        <dbReference type="ARBA" id="ARBA00023136"/>
    </source>
</evidence>
<dbReference type="GO" id="GO:0015628">
    <property type="term" value="P:protein secretion by the type II secretion system"/>
    <property type="evidence" value="ECO:0007669"/>
    <property type="project" value="InterPro"/>
</dbReference>
<dbReference type="PANTHER" id="PTHR30093">
    <property type="entry name" value="GENERAL SECRETION PATHWAY PROTEIN G"/>
    <property type="match status" value="1"/>
</dbReference>
<dbReference type="PANTHER" id="PTHR30093:SF44">
    <property type="entry name" value="TYPE II SECRETION SYSTEM CORE PROTEIN G"/>
    <property type="match status" value="1"/>
</dbReference>
<dbReference type="Gene3D" id="3.30.700.10">
    <property type="entry name" value="Glycoprotein, Type 4 Pilin"/>
    <property type="match status" value="1"/>
</dbReference>
<dbReference type="InterPro" id="IPR045584">
    <property type="entry name" value="Pilin-like"/>
</dbReference>
<evidence type="ECO:0000256" key="2">
    <source>
        <dbReference type="ARBA" id="ARBA00022481"/>
    </source>
</evidence>
<dbReference type="Pfam" id="PF07963">
    <property type="entry name" value="N_methyl"/>
    <property type="match status" value="1"/>
</dbReference>
<evidence type="ECO:0000256" key="1">
    <source>
        <dbReference type="ARBA" id="ARBA00004167"/>
    </source>
</evidence>
<evidence type="ECO:0000313" key="8">
    <source>
        <dbReference type="Proteomes" id="UP000177096"/>
    </source>
</evidence>